<evidence type="ECO:0000313" key="3">
    <source>
        <dbReference type="Proteomes" id="UP000070252"/>
    </source>
</evidence>
<evidence type="ECO:0000313" key="4">
    <source>
        <dbReference type="Proteomes" id="UP000182783"/>
    </source>
</evidence>
<organism evidence="2 4">
    <name type="scientific">Paenibacillus jilunlii</name>
    <dbReference type="NCBI Taxonomy" id="682956"/>
    <lineage>
        <taxon>Bacteria</taxon>
        <taxon>Bacillati</taxon>
        <taxon>Bacillota</taxon>
        <taxon>Bacilli</taxon>
        <taxon>Bacillales</taxon>
        <taxon>Paenibacillaceae</taxon>
        <taxon>Paenibacillus</taxon>
    </lineage>
</organism>
<proteinExistence type="predicted"/>
<name>A0A1G9X760_9BACL</name>
<dbReference type="EMBL" id="LIPY01000117">
    <property type="protein sequence ID" value="KWX73601.1"/>
    <property type="molecule type" value="Genomic_DNA"/>
</dbReference>
<accession>A0A1G9X760</accession>
<dbReference type="Gene3D" id="1.10.3290.10">
    <property type="entry name" value="Fido-like domain"/>
    <property type="match status" value="1"/>
</dbReference>
<dbReference type="Proteomes" id="UP000070252">
    <property type="component" value="Unassembled WGS sequence"/>
</dbReference>
<protein>
    <submittedName>
        <fullName evidence="2">Uncharacterized protein</fullName>
    </submittedName>
</protein>
<dbReference type="Proteomes" id="UP000182783">
    <property type="component" value="Unassembled WGS sequence"/>
</dbReference>
<reference evidence="1 3" key="1">
    <citation type="submission" date="2015-08" db="EMBL/GenBank/DDBJ databases">
        <title>Genome of Paenibacillus jilunlii.</title>
        <authorList>
            <person name="Sant'Anna F.H."/>
            <person name="Ambrosini A."/>
            <person name="Souza R."/>
            <person name="Bach E."/>
            <person name="Fernandes G."/>
            <person name="Balsanelli E."/>
            <person name="Baura V.A."/>
            <person name="Pedrosa F.O."/>
            <person name="Souza E.M."/>
            <person name="Passaglia L."/>
        </authorList>
    </citation>
    <scope>NUCLEOTIDE SEQUENCE [LARGE SCALE GENOMIC DNA]</scope>
    <source>
        <strain evidence="1 3">DSM 23019</strain>
    </source>
</reference>
<keyword evidence="3" id="KW-1185">Reference proteome</keyword>
<evidence type="ECO:0000313" key="2">
    <source>
        <dbReference type="EMBL" id="SDM92574.1"/>
    </source>
</evidence>
<evidence type="ECO:0000313" key="1">
    <source>
        <dbReference type="EMBL" id="KWX73601.1"/>
    </source>
</evidence>
<sequence length="65" mass="7696">MNYQLLANGFLPISIAKESRLDYFNTLEAYAVHRDLEPFADMIASLEEEQLDRYLGMIERQREQQ</sequence>
<dbReference type="SUPFAM" id="SSF140931">
    <property type="entry name" value="Fic-like"/>
    <property type="match status" value="1"/>
</dbReference>
<dbReference type="InterPro" id="IPR036597">
    <property type="entry name" value="Fido-like_dom_sf"/>
</dbReference>
<reference evidence="2 4" key="2">
    <citation type="submission" date="2016-10" db="EMBL/GenBank/DDBJ databases">
        <authorList>
            <person name="de Groot N.N."/>
        </authorList>
    </citation>
    <scope>NUCLEOTIDE SEQUENCE [LARGE SCALE GENOMIC DNA]</scope>
    <source>
        <strain evidence="2 4">CGMCC 1.10239</strain>
    </source>
</reference>
<gene>
    <name evidence="1" type="ORF">AML91_18205</name>
    <name evidence="2" type="ORF">SAMN05216191_12142</name>
</gene>
<dbReference type="EMBL" id="FNGM01000021">
    <property type="protein sequence ID" value="SDM92574.1"/>
    <property type="molecule type" value="Genomic_DNA"/>
</dbReference>
<dbReference type="RefSeq" id="WP_062524361.1">
    <property type="nucleotide sequence ID" value="NZ_CP048429.1"/>
</dbReference>
<dbReference type="AlphaFoldDB" id="A0A1G9X760"/>